<organism evidence="2 3">
    <name type="scientific">Litomosoides sigmodontis</name>
    <name type="common">Filarial nematode worm</name>
    <dbReference type="NCBI Taxonomy" id="42156"/>
    <lineage>
        <taxon>Eukaryota</taxon>
        <taxon>Metazoa</taxon>
        <taxon>Ecdysozoa</taxon>
        <taxon>Nematoda</taxon>
        <taxon>Chromadorea</taxon>
        <taxon>Rhabditida</taxon>
        <taxon>Spirurina</taxon>
        <taxon>Spiruromorpha</taxon>
        <taxon>Filarioidea</taxon>
        <taxon>Onchocercidae</taxon>
        <taxon>Litomosoides</taxon>
    </lineage>
</organism>
<name>A0A3P6T6A6_LITSI</name>
<sequence>MFSLTRRACPDDNTELGFILPSGEKLNEEDDEEILTSMRVYEAQNDSKLEDELAVNKTEEKKPNIEYFCDVCQKTLPFSTAFDILRHKRSH</sequence>
<protein>
    <recommendedName>
        <fullName evidence="1">DHX34-like C2H2-type zinc finger domain-containing protein</fullName>
    </recommendedName>
</protein>
<dbReference type="STRING" id="42156.A0A3P6T6A6"/>
<evidence type="ECO:0000313" key="2">
    <source>
        <dbReference type="EMBL" id="VDK78353.1"/>
    </source>
</evidence>
<dbReference type="OrthoDB" id="10389445at2759"/>
<dbReference type="Pfam" id="PF24485">
    <property type="entry name" value="zf-C2H2_DHX34"/>
    <property type="match status" value="1"/>
</dbReference>
<reference evidence="2 3" key="1">
    <citation type="submission" date="2018-08" db="EMBL/GenBank/DDBJ databases">
        <authorList>
            <person name="Laetsch R D."/>
            <person name="Stevens L."/>
            <person name="Kumar S."/>
            <person name="Blaxter L. M."/>
        </authorList>
    </citation>
    <scope>NUCLEOTIDE SEQUENCE [LARGE SCALE GENOMIC DNA]</scope>
</reference>
<feature type="domain" description="DHX34-like C2H2-type zinc finger" evidence="1">
    <location>
        <begin position="66"/>
        <end position="91"/>
    </location>
</feature>
<keyword evidence="3" id="KW-1185">Reference proteome</keyword>
<evidence type="ECO:0000313" key="3">
    <source>
        <dbReference type="Proteomes" id="UP000277928"/>
    </source>
</evidence>
<dbReference type="EMBL" id="UYRX01000243">
    <property type="protein sequence ID" value="VDK78353.1"/>
    <property type="molecule type" value="Genomic_DNA"/>
</dbReference>
<dbReference type="InterPro" id="IPR056382">
    <property type="entry name" value="DHX34_Znf-C2H2"/>
</dbReference>
<proteinExistence type="predicted"/>
<gene>
    <name evidence="2" type="ORF">NLS_LOCUS4056</name>
</gene>
<dbReference type="Proteomes" id="UP000277928">
    <property type="component" value="Unassembled WGS sequence"/>
</dbReference>
<dbReference type="AlphaFoldDB" id="A0A3P6T6A6"/>
<accession>A0A3P6T6A6</accession>
<evidence type="ECO:0000259" key="1">
    <source>
        <dbReference type="Pfam" id="PF24485"/>
    </source>
</evidence>